<dbReference type="STRING" id="29332.AWH48_14300"/>
<evidence type="ECO:0000256" key="12">
    <source>
        <dbReference type="ARBA" id="ARBA00048445"/>
    </source>
</evidence>
<comment type="catalytic activity">
    <reaction evidence="12">
        <text>dibenzothiophene 5-oxide + FMNH2 + O2 = dibenzothiophene 5,5-dioxide + FMN + H2O + H(+)</text>
        <dbReference type="Rhea" id="RHEA:49080"/>
        <dbReference type="ChEBI" id="CHEBI:15377"/>
        <dbReference type="ChEBI" id="CHEBI:15378"/>
        <dbReference type="ChEBI" id="CHEBI:15379"/>
        <dbReference type="ChEBI" id="CHEBI:23683"/>
        <dbReference type="ChEBI" id="CHEBI:57618"/>
        <dbReference type="ChEBI" id="CHEBI:58210"/>
        <dbReference type="ChEBI" id="CHEBI:90356"/>
    </reaction>
</comment>
<evidence type="ECO:0000256" key="2">
    <source>
        <dbReference type="ARBA" id="ARBA00022630"/>
    </source>
</evidence>
<keyword evidence="3" id="KW-0288">FMN</keyword>
<dbReference type="InterPro" id="IPR046373">
    <property type="entry name" value="Acyl-CoA_Oxase/DH_mid-dom_sf"/>
</dbReference>
<dbReference type="GO" id="GO:0006552">
    <property type="term" value="P:L-leucine catabolic process"/>
    <property type="evidence" value="ECO:0007669"/>
    <property type="project" value="TreeGrafter"/>
</dbReference>
<evidence type="ECO:0000259" key="15">
    <source>
        <dbReference type="Pfam" id="PF02771"/>
    </source>
</evidence>
<evidence type="ECO:0000313" key="17">
    <source>
        <dbReference type="EMBL" id="OAH61109.1"/>
    </source>
</evidence>
<evidence type="ECO:0000256" key="9">
    <source>
        <dbReference type="ARBA" id="ARBA00034328"/>
    </source>
</evidence>
<dbReference type="Gene3D" id="2.40.110.10">
    <property type="entry name" value="Butyryl-CoA Dehydrogenase, subunit A, domain 2"/>
    <property type="match status" value="1"/>
</dbReference>
<dbReference type="Pfam" id="PF08028">
    <property type="entry name" value="Acyl-CoA_dh_2"/>
    <property type="match status" value="1"/>
</dbReference>
<evidence type="ECO:0000256" key="1">
    <source>
        <dbReference type="ARBA" id="ARBA00004496"/>
    </source>
</evidence>
<evidence type="ECO:0000256" key="4">
    <source>
        <dbReference type="ARBA" id="ARBA00022741"/>
    </source>
</evidence>
<keyword evidence="4" id="KW-0547">Nucleotide-binding</keyword>
<evidence type="ECO:0000256" key="7">
    <source>
        <dbReference type="ARBA" id="ARBA00034307"/>
    </source>
</evidence>
<feature type="domain" description="Acyl-CoA dehydrogenase C-terminal" evidence="16">
    <location>
        <begin position="234"/>
        <end position="370"/>
    </location>
</feature>
<comment type="caution">
    <text evidence="17">The sequence shown here is derived from an EMBL/GenBank/DDBJ whole genome shotgun (WGS) entry which is preliminary data.</text>
</comment>
<dbReference type="Gene3D" id="1.20.140.10">
    <property type="entry name" value="Butyryl-CoA Dehydrogenase, subunit A, domain 3"/>
    <property type="match status" value="1"/>
</dbReference>
<dbReference type="GO" id="GO:0050660">
    <property type="term" value="F:flavin adenine dinucleotide binding"/>
    <property type="evidence" value="ECO:0007669"/>
    <property type="project" value="InterPro"/>
</dbReference>
<dbReference type="SUPFAM" id="SSF47203">
    <property type="entry name" value="Acyl-CoA dehydrogenase C-terminal domain-like"/>
    <property type="match status" value="1"/>
</dbReference>
<feature type="domain" description="Acyl-CoA oxidase/dehydrogenase middle" evidence="14">
    <location>
        <begin position="132"/>
        <end position="206"/>
    </location>
</feature>
<evidence type="ECO:0000259" key="14">
    <source>
        <dbReference type="Pfam" id="PF02770"/>
    </source>
</evidence>
<comment type="catalytic activity">
    <reaction evidence="11">
        <text>dibenzothiophene + FMNH2 + O2 = dibenzothiophene 5-oxide + FMN + H2O + H(+)</text>
        <dbReference type="Rhea" id="RHEA:49076"/>
        <dbReference type="ChEBI" id="CHEBI:15377"/>
        <dbReference type="ChEBI" id="CHEBI:15378"/>
        <dbReference type="ChEBI" id="CHEBI:15379"/>
        <dbReference type="ChEBI" id="CHEBI:23681"/>
        <dbReference type="ChEBI" id="CHEBI:23683"/>
        <dbReference type="ChEBI" id="CHEBI:57618"/>
        <dbReference type="ChEBI" id="CHEBI:58210"/>
    </reaction>
</comment>
<keyword evidence="2" id="KW-0285">Flavoprotein</keyword>
<dbReference type="InterPro" id="IPR006091">
    <property type="entry name" value="Acyl-CoA_Oxase/DH_mid-dom"/>
</dbReference>
<dbReference type="PIRSF" id="PIRSF016578">
    <property type="entry name" value="HsaA"/>
    <property type="match status" value="1"/>
</dbReference>
<keyword evidence="6 17" id="KW-0503">Monooxygenase</keyword>
<evidence type="ECO:0000256" key="8">
    <source>
        <dbReference type="ARBA" id="ARBA00034317"/>
    </source>
</evidence>
<protein>
    <recommendedName>
        <fullName evidence="10">Dibenzothiophene monooxygenase</fullName>
        <ecNumber evidence="9">1.14.14.21</ecNumber>
    </recommendedName>
</protein>
<sequence length="395" mass="44382">MKKEIGNDPTTFLQTAVILAKEFAKDAAERDKIGGTAKKQRDALRESGLLTILIPTEYGGEGQPWSVVLRIVRELAKADAALAHLYGYHFLHLTNPHVEGSEKQKKYYYTESAKNNWFWGNSYNPIEPTLVGRKKGNQFIINGYNTFSTGAQDSDRLLISWVENPGDKSAYVGVVPTNRTGITVNDDWDGMGQRQTDSGSVTFENVVVEADEIFDDSASNEVPFTTFDAIISQIVLANVFVGSAEGALAEAREYTLKKSRPWYLSDYEKAIEDPFIQRRYGDFWIDVQAAVQLVEQAGKKVDEAWAKDRNLTKEERGETVIFTGAANAFGTKVALDLTSSMFEVMGARSATRKNNFDRFWRNVRTHSLHNPIEYKRKNIGRWVLTGEYPIPSGYS</sequence>
<dbReference type="GO" id="GO:0004497">
    <property type="term" value="F:monooxygenase activity"/>
    <property type="evidence" value="ECO:0007669"/>
    <property type="project" value="UniProtKB-KW"/>
</dbReference>
<evidence type="ECO:0000256" key="10">
    <source>
        <dbReference type="ARBA" id="ARBA00034345"/>
    </source>
</evidence>
<dbReference type="InterPro" id="IPR037069">
    <property type="entry name" value="AcylCoA_DH/ox_N_sf"/>
</dbReference>
<organism evidence="17 18">
    <name type="scientific">Domibacillus aminovorans</name>
    <dbReference type="NCBI Taxonomy" id="29332"/>
    <lineage>
        <taxon>Bacteria</taxon>
        <taxon>Bacillati</taxon>
        <taxon>Bacillota</taxon>
        <taxon>Bacilli</taxon>
        <taxon>Bacillales</taxon>
        <taxon>Bacillaceae</taxon>
        <taxon>Domibacillus</taxon>
    </lineage>
</organism>
<dbReference type="GO" id="GO:0008470">
    <property type="term" value="F:3-methylbutanoyl-CoA dehydrogenase activity"/>
    <property type="evidence" value="ECO:0007669"/>
    <property type="project" value="TreeGrafter"/>
</dbReference>
<feature type="domain" description="Acyl-CoA dehydrogenase/oxidase N-terminal" evidence="15">
    <location>
        <begin position="18"/>
        <end position="113"/>
    </location>
</feature>
<name>A0A177L5W2_9BACI</name>
<comment type="similarity">
    <text evidence="8">Belongs to the DszC flavin monooxygenase family.</text>
</comment>
<evidence type="ECO:0000256" key="13">
    <source>
        <dbReference type="ARBA" id="ARBA00049456"/>
    </source>
</evidence>
<accession>A0A177L5W2</accession>
<dbReference type="Proteomes" id="UP000076935">
    <property type="component" value="Unassembled WGS sequence"/>
</dbReference>
<reference evidence="17 18" key="1">
    <citation type="submission" date="2016-01" db="EMBL/GenBank/DDBJ databases">
        <title>Investigation of taxonomic status of Bacillus aminovorans.</title>
        <authorList>
            <person name="Verma A."/>
            <person name="Pal Y."/>
            <person name="Krishnamurthi S."/>
        </authorList>
    </citation>
    <scope>NUCLEOTIDE SEQUENCE [LARGE SCALE GENOMIC DNA]</scope>
    <source>
        <strain evidence="17 18">DSM 1314</strain>
    </source>
</reference>
<evidence type="ECO:0000313" key="18">
    <source>
        <dbReference type="Proteomes" id="UP000076935"/>
    </source>
</evidence>
<keyword evidence="5" id="KW-0560">Oxidoreductase</keyword>
<dbReference type="Pfam" id="PF02771">
    <property type="entry name" value="Acyl-CoA_dh_N"/>
    <property type="match status" value="1"/>
</dbReference>
<dbReference type="SUPFAM" id="SSF56645">
    <property type="entry name" value="Acyl-CoA dehydrogenase NM domain-like"/>
    <property type="match status" value="1"/>
</dbReference>
<evidence type="ECO:0000256" key="11">
    <source>
        <dbReference type="ARBA" id="ARBA00047859"/>
    </source>
</evidence>
<dbReference type="InterPro" id="IPR009100">
    <property type="entry name" value="AcylCoA_DH/oxidase_NM_dom_sf"/>
</dbReference>
<dbReference type="GO" id="GO:0005737">
    <property type="term" value="C:cytoplasm"/>
    <property type="evidence" value="ECO:0007669"/>
    <property type="project" value="UniProtKB-SubCell"/>
</dbReference>
<dbReference type="EMBL" id="LQWY01000023">
    <property type="protein sequence ID" value="OAH61109.1"/>
    <property type="molecule type" value="Genomic_DNA"/>
</dbReference>
<evidence type="ECO:0000259" key="16">
    <source>
        <dbReference type="Pfam" id="PF08028"/>
    </source>
</evidence>
<proteinExistence type="inferred from homology"/>
<dbReference type="PANTHER" id="PTHR43884">
    <property type="entry name" value="ACYL-COA DEHYDROGENASE"/>
    <property type="match status" value="1"/>
</dbReference>
<gene>
    <name evidence="17" type="ORF">AWH49_02130</name>
</gene>
<dbReference type="InterPro" id="IPR036250">
    <property type="entry name" value="AcylCo_DH-like_C"/>
</dbReference>
<dbReference type="Pfam" id="PF02770">
    <property type="entry name" value="Acyl-CoA_dh_M"/>
    <property type="match status" value="1"/>
</dbReference>
<dbReference type="RefSeq" id="WP_063965566.1">
    <property type="nucleotide sequence ID" value="NZ_JBCNAN010000038.1"/>
</dbReference>
<dbReference type="EC" id="1.14.14.21" evidence="9"/>
<dbReference type="InterPro" id="IPR013786">
    <property type="entry name" value="AcylCoA_DH/ox_N"/>
</dbReference>
<dbReference type="AlphaFoldDB" id="A0A177L5W2"/>
<keyword evidence="18" id="KW-1185">Reference proteome</keyword>
<comment type="pathway">
    <text evidence="7">Sulfur metabolism; dibenzothiophene degradation.</text>
</comment>
<comment type="subcellular location">
    <subcellularLocation>
        <location evidence="1">Cytoplasm</location>
    </subcellularLocation>
</comment>
<evidence type="ECO:0000256" key="6">
    <source>
        <dbReference type="ARBA" id="ARBA00023033"/>
    </source>
</evidence>
<dbReference type="PANTHER" id="PTHR43884:SF12">
    <property type="entry name" value="ISOVALERYL-COA DEHYDROGENASE, MITOCHONDRIAL-RELATED"/>
    <property type="match status" value="1"/>
</dbReference>
<dbReference type="Gene3D" id="1.10.540.10">
    <property type="entry name" value="Acyl-CoA dehydrogenase/oxidase, N-terminal domain"/>
    <property type="match status" value="1"/>
</dbReference>
<evidence type="ECO:0000256" key="3">
    <source>
        <dbReference type="ARBA" id="ARBA00022643"/>
    </source>
</evidence>
<comment type="catalytic activity">
    <reaction evidence="13">
        <text>dibenzothiophene + 2 FMNH2 + 2 O2 = dibenzothiophene 5,5-dioxide + 2 FMN + 2 H2O + 2 H(+)</text>
        <dbReference type="Rhea" id="RHEA:49072"/>
        <dbReference type="ChEBI" id="CHEBI:15377"/>
        <dbReference type="ChEBI" id="CHEBI:15378"/>
        <dbReference type="ChEBI" id="CHEBI:15379"/>
        <dbReference type="ChEBI" id="CHEBI:23681"/>
        <dbReference type="ChEBI" id="CHEBI:57618"/>
        <dbReference type="ChEBI" id="CHEBI:58210"/>
        <dbReference type="ChEBI" id="CHEBI:90356"/>
        <dbReference type="EC" id="1.14.14.21"/>
    </reaction>
</comment>
<evidence type="ECO:0000256" key="5">
    <source>
        <dbReference type="ARBA" id="ARBA00023002"/>
    </source>
</evidence>
<dbReference type="InterPro" id="IPR013107">
    <property type="entry name" value="Acyl-CoA_DH_C"/>
</dbReference>